<sequence>MLLSEIRKLVRDTGCSEMKSTFRPLQQECFSSVAQMYRILSLGTNESHSPVTRVVQVHRVGDVRSPNLKRLAWMRRNEKSAPAPTPVLQSRRYVPKLVRRERHRPEVSIISEADREIQNIDAPYKSRRTAGIPRLRKHARDRIYSPAAESHHSTMTAKMIHQFRRAVVDGDVSEAFQAKAAEQKSPRLSRRDSVMDGSVIESQLSVATGVQGSLVSQASGMVDTDGSRASQNDASTSRGSSMKSTFASSFRTSMQSSFWNSTFQATNASTLQTVTTKSSLSSVLGTGTGFTPDPSDRYRPPQSFDM</sequence>
<comment type="caution">
    <text evidence="1">The sequence shown here is derived from an EMBL/GenBank/DDBJ whole genome shotgun (WGS) entry which is preliminary data.</text>
</comment>
<dbReference type="EMBL" id="JASBWS010000184">
    <property type="protein sequence ID" value="KAJ9092090.1"/>
    <property type="molecule type" value="Genomic_DNA"/>
</dbReference>
<proteinExistence type="predicted"/>
<name>A0ACC2UYY2_9TREE</name>
<evidence type="ECO:0000313" key="1">
    <source>
        <dbReference type="EMBL" id="KAJ9092090.1"/>
    </source>
</evidence>
<reference evidence="1" key="1">
    <citation type="submission" date="2023-04" db="EMBL/GenBank/DDBJ databases">
        <title>Draft Genome sequencing of Naganishia species isolated from polar environments using Oxford Nanopore Technology.</title>
        <authorList>
            <person name="Leo P."/>
            <person name="Venkateswaran K."/>
        </authorList>
    </citation>
    <scope>NUCLEOTIDE SEQUENCE</scope>
    <source>
        <strain evidence="1">MNA-CCFEE 5262</strain>
    </source>
</reference>
<organism evidence="1 2">
    <name type="scientific">Naganishia adeliensis</name>
    <dbReference type="NCBI Taxonomy" id="92952"/>
    <lineage>
        <taxon>Eukaryota</taxon>
        <taxon>Fungi</taxon>
        <taxon>Dikarya</taxon>
        <taxon>Basidiomycota</taxon>
        <taxon>Agaricomycotina</taxon>
        <taxon>Tremellomycetes</taxon>
        <taxon>Filobasidiales</taxon>
        <taxon>Filobasidiaceae</taxon>
        <taxon>Naganishia</taxon>
    </lineage>
</organism>
<protein>
    <submittedName>
        <fullName evidence="1">Uncharacterized protein</fullName>
    </submittedName>
</protein>
<evidence type="ECO:0000313" key="2">
    <source>
        <dbReference type="Proteomes" id="UP001230649"/>
    </source>
</evidence>
<dbReference type="Proteomes" id="UP001230649">
    <property type="component" value="Unassembled WGS sequence"/>
</dbReference>
<gene>
    <name evidence="1" type="ORF">QFC20_007472</name>
</gene>
<keyword evidence="2" id="KW-1185">Reference proteome</keyword>
<accession>A0ACC2UYY2</accession>